<feature type="transmembrane region" description="Helical" evidence="2">
    <location>
        <begin position="25"/>
        <end position="45"/>
    </location>
</feature>
<sequence length="130" mass="15142">MEHLKVVIPPPNMPYNPSQYYTKRFITVSCGYKMVYFLALSYTIFYQGIQVIRQMGHTQGVLSDVLGNTKGRRADCTTWFKATVWQKEKASRYALLTQIRPTHIPKEEKSEEKTQDEENKDLSPHRKIAT</sequence>
<keyword evidence="4" id="KW-1185">Reference proteome</keyword>
<keyword evidence="2" id="KW-1133">Transmembrane helix</keyword>
<dbReference type="Proteomes" id="UP000008311">
    <property type="component" value="Unassembled WGS sequence"/>
</dbReference>
<gene>
    <name evidence="3" type="ORF">RCOM_1635690</name>
</gene>
<evidence type="ECO:0000313" key="3">
    <source>
        <dbReference type="EMBL" id="EEF45099.1"/>
    </source>
</evidence>
<dbReference type="AlphaFoldDB" id="B9RU87"/>
<feature type="region of interest" description="Disordered" evidence="1">
    <location>
        <begin position="101"/>
        <end position="130"/>
    </location>
</feature>
<feature type="compositionally biased region" description="Basic and acidic residues" evidence="1">
    <location>
        <begin position="104"/>
        <end position="124"/>
    </location>
</feature>
<organism evidence="3 4">
    <name type="scientific">Ricinus communis</name>
    <name type="common">Castor bean</name>
    <dbReference type="NCBI Taxonomy" id="3988"/>
    <lineage>
        <taxon>Eukaryota</taxon>
        <taxon>Viridiplantae</taxon>
        <taxon>Streptophyta</taxon>
        <taxon>Embryophyta</taxon>
        <taxon>Tracheophyta</taxon>
        <taxon>Spermatophyta</taxon>
        <taxon>Magnoliopsida</taxon>
        <taxon>eudicotyledons</taxon>
        <taxon>Gunneridae</taxon>
        <taxon>Pentapetalae</taxon>
        <taxon>rosids</taxon>
        <taxon>fabids</taxon>
        <taxon>Malpighiales</taxon>
        <taxon>Euphorbiaceae</taxon>
        <taxon>Acalyphoideae</taxon>
        <taxon>Acalypheae</taxon>
        <taxon>Ricinus</taxon>
    </lineage>
</organism>
<dbReference type="EMBL" id="EQ973816">
    <property type="protein sequence ID" value="EEF45099.1"/>
    <property type="molecule type" value="Genomic_DNA"/>
</dbReference>
<evidence type="ECO:0000256" key="1">
    <source>
        <dbReference type="SAM" id="MobiDB-lite"/>
    </source>
</evidence>
<reference evidence="4" key="1">
    <citation type="journal article" date="2010" name="Nat. Biotechnol.">
        <title>Draft genome sequence of the oilseed species Ricinus communis.</title>
        <authorList>
            <person name="Chan A.P."/>
            <person name="Crabtree J."/>
            <person name="Zhao Q."/>
            <person name="Lorenzi H."/>
            <person name="Orvis J."/>
            <person name="Puiu D."/>
            <person name="Melake-Berhan A."/>
            <person name="Jones K.M."/>
            <person name="Redman J."/>
            <person name="Chen G."/>
            <person name="Cahoon E.B."/>
            <person name="Gedil M."/>
            <person name="Stanke M."/>
            <person name="Haas B.J."/>
            <person name="Wortman J.R."/>
            <person name="Fraser-Liggett C.M."/>
            <person name="Ravel J."/>
            <person name="Rabinowicz P.D."/>
        </authorList>
    </citation>
    <scope>NUCLEOTIDE SEQUENCE [LARGE SCALE GENOMIC DNA]</scope>
    <source>
        <strain evidence="4">cv. Hale</strain>
    </source>
</reference>
<accession>B9RU87</accession>
<name>B9RU87_RICCO</name>
<keyword evidence="2" id="KW-0472">Membrane</keyword>
<proteinExistence type="predicted"/>
<dbReference type="InParanoid" id="B9RU87"/>
<protein>
    <submittedName>
        <fullName evidence="3">Uncharacterized protein</fullName>
    </submittedName>
</protein>
<keyword evidence="2" id="KW-0812">Transmembrane</keyword>
<evidence type="ECO:0000313" key="4">
    <source>
        <dbReference type="Proteomes" id="UP000008311"/>
    </source>
</evidence>
<evidence type="ECO:0000256" key="2">
    <source>
        <dbReference type="SAM" id="Phobius"/>
    </source>
</evidence>